<feature type="domain" description="Catechol dioxygenase N-terminal" evidence="8">
    <location>
        <begin position="22"/>
        <end position="93"/>
    </location>
</feature>
<evidence type="ECO:0000256" key="1">
    <source>
        <dbReference type="ARBA" id="ARBA00001965"/>
    </source>
</evidence>
<keyword evidence="6" id="KW-0408">Iron</keyword>
<evidence type="ECO:0000313" key="10">
    <source>
        <dbReference type="Proteomes" id="UP000677537"/>
    </source>
</evidence>
<dbReference type="AlphaFoldDB" id="A0A940S7Y1"/>
<dbReference type="Pfam" id="PF04444">
    <property type="entry name" value="Dioxygenase_N"/>
    <property type="match status" value="1"/>
</dbReference>
<dbReference type="GO" id="GO:0018576">
    <property type="term" value="F:catechol 1,2-dioxygenase activity"/>
    <property type="evidence" value="ECO:0007669"/>
    <property type="project" value="InterPro"/>
</dbReference>
<dbReference type="RefSeq" id="WP_209376321.1">
    <property type="nucleotide sequence ID" value="NZ_JAGIZA010000018.1"/>
</dbReference>
<evidence type="ECO:0000259" key="7">
    <source>
        <dbReference type="Pfam" id="PF00775"/>
    </source>
</evidence>
<keyword evidence="5" id="KW-0560">Oxidoreductase</keyword>
<dbReference type="Gene3D" id="2.60.130.10">
    <property type="entry name" value="Aromatic compound dioxygenase"/>
    <property type="match status" value="1"/>
</dbReference>
<dbReference type="SUPFAM" id="SSF49482">
    <property type="entry name" value="Aromatic compound dioxygenase"/>
    <property type="match status" value="1"/>
</dbReference>
<dbReference type="InterPro" id="IPR015889">
    <property type="entry name" value="Intradiol_dOase_core"/>
</dbReference>
<comment type="caution">
    <text evidence="9">The sequence shown here is derived from an EMBL/GenBank/DDBJ whole genome shotgun (WGS) entry which is preliminary data.</text>
</comment>
<evidence type="ECO:0000259" key="8">
    <source>
        <dbReference type="Pfam" id="PF04444"/>
    </source>
</evidence>
<gene>
    <name evidence="9" type="ORF">J5Y10_22250</name>
</gene>
<keyword evidence="3" id="KW-0479">Metal-binding</keyword>
<proteinExistence type="inferred from homology"/>
<dbReference type="GO" id="GO:0008199">
    <property type="term" value="F:ferric iron binding"/>
    <property type="evidence" value="ECO:0007669"/>
    <property type="project" value="InterPro"/>
</dbReference>
<dbReference type="Proteomes" id="UP000677537">
    <property type="component" value="Unassembled WGS sequence"/>
</dbReference>
<evidence type="ECO:0000256" key="4">
    <source>
        <dbReference type="ARBA" id="ARBA00022964"/>
    </source>
</evidence>
<comment type="cofactor">
    <cofactor evidence="1">
        <name>Fe(3+)</name>
        <dbReference type="ChEBI" id="CHEBI:29034"/>
    </cofactor>
</comment>
<accession>A0A940S7Y1</accession>
<dbReference type="EMBL" id="JAGIZA010000018">
    <property type="protein sequence ID" value="MBP0495524.1"/>
    <property type="molecule type" value="Genomic_DNA"/>
</dbReference>
<dbReference type="InterPro" id="IPR000627">
    <property type="entry name" value="Intradiol_dOase_C"/>
</dbReference>
<sequence>MIIDGEAAVTPAVLEAMAGTSDERLKAVSAALVRHLHAFIREVRPSESEWEFGVDFLCRIGQANSPTHNEGVLFSDAVGVSTLVCLLNNGADGATETAAALLGPFWRDNSPKVEDGGSIVRGPTPGPRLFASCQVLAGGAPVAGARVDVWHSSPEGVYENQDPDMAPMNLRGQFTTDAEGRFRFTSVKPAGYPVPTHGPTGDLLRAQNRHPFRPAHLHFLIHKPGFKTLITQVFVDDDEHLESDVVFGVTRALVGGYRLGEGPAPDGSANEWWSLDYIFHMEPGEARLPVPPIA</sequence>
<feature type="domain" description="Intradiol ring-cleavage dioxygenases" evidence="7">
    <location>
        <begin position="103"/>
        <end position="260"/>
    </location>
</feature>
<dbReference type="PANTHER" id="PTHR33711">
    <property type="entry name" value="DIOXYGENASE, PUTATIVE (AFU_ORTHOLOGUE AFUA_2G02910)-RELATED"/>
    <property type="match status" value="1"/>
</dbReference>
<name>A0A940S7Y1_9PROT</name>
<dbReference type="InterPro" id="IPR050770">
    <property type="entry name" value="Intradiol_RC_Dioxygenase"/>
</dbReference>
<keyword evidence="4" id="KW-0223">Dioxygenase</keyword>
<reference evidence="9" key="1">
    <citation type="submission" date="2021-03" db="EMBL/GenBank/DDBJ databases">
        <authorList>
            <person name="So Y."/>
        </authorList>
    </citation>
    <scope>NUCLEOTIDE SEQUENCE</scope>
    <source>
        <strain evidence="9">SG15</strain>
    </source>
</reference>
<dbReference type="InterPro" id="IPR007535">
    <property type="entry name" value="Catechol_dOase_N"/>
</dbReference>
<dbReference type="Pfam" id="PF00775">
    <property type="entry name" value="Dioxygenase_C"/>
    <property type="match status" value="1"/>
</dbReference>
<keyword evidence="10" id="KW-1185">Reference proteome</keyword>
<dbReference type="PANTHER" id="PTHR33711:SF7">
    <property type="entry name" value="INTRADIOL RING-CLEAVAGE DIOXYGENASES DOMAIN-CONTAINING PROTEIN-RELATED"/>
    <property type="match status" value="1"/>
</dbReference>
<evidence type="ECO:0000313" key="9">
    <source>
        <dbReference type="EMBL" id="MBP0495524.1"/>
    </source>
</evidence>
<evidence type="ECO:0000256" key="5">
    <source>
        <dbReference type="ARBA" id="ARBA00023002"/>
    </source>
</evidence>
<evidence type="ECO:0000256" key="2">
    <source>
        <dbReference type="ARBA" id="ARBA00007825"/>
    </source>
</evidence>
<dbReference type="GO" id="GO:0009712">
    <property type="term" value="P:catechol-containing compound metabolic process"/>
    <property type="evidence" value="ECO:0007669"/>
    <property type="project" value="InterPro"/>
</dbReference>
<organism evidence="9 10">
    <name type="scientific">Roseomonas indoligenes</name>
    <dbReference type="NCBI Taxonomy" id="2820811"/>
    <lineage>
        <taxon>Bacteria</taxon>
        <taxon>Pseudomonadati</taxon>
        <taxon>Pseudomonadota</taxon>
        <taxon>Alphaproteobacteria</taxon>
        <taxon>Acetobacterales</taxon>
        <taxon>Roseomonadaceae</taxon>
        <taxon>Roseomonas</taxon>
    </lineage>
</organism>
<evidence type="ECO:0000256" key="3">
    <source>
        <dbReference type="ARBA" id="ARBA00022723"/>
    </source>
</evidence>
<evidence type="ECO:0000256" key="6">
    <source>
        <dbReference type="ARBA" id="ARBA00023004"/>
    </source>
</evidence>
<protein>
    <submittedName>
        <fullName evidence="9">Hydroxyquinol 1,2-dioxygenase</fullName>
    </submittedName>
</protein>
<comment type="similarity">
    <text evidence="2">Belongs to the intradiol ring-cleavage dioxygenase family.</text>
</comment>